<feature type="transmembrane region" description="Helical" evidence="5">
    <location>
        <begin position="351"/>
        <end position="369"/>
    </location>
</feature>
<keyword evidence="2 5" id="KW-0812">Transmembrane</keyword>
<evidence type="ECO:0000313" key="6">
    <source>
        <dbReference type="EMBL" id="KAJ8956596.1"/>
    </source>
</evidence>
<evidence type="ECO:0000256" key="3">
    <source>
        <dbReference type="ARBA" id="ARBA00022989"/>
    </source>
</evidence>
<protein>
    <recommendedName>
        <fullName evidence="8">Acetyl-coenzyme A transporter 1</fullName>
    </recommendedName>
</protein>
<keyword evidence="7" id="KW-1185">Reference proteome</keyword>
<dbReference type="Proteomes" id="UP001162156">
    <property type="component" value="Unassembled WGS sequence"/>
</dbReference>
<dbReference type="EMBL" id="JANEYF010001809">
    <property type="protein sequence ID" value="KAJ8956596.1"/>
    <property type="molecule type" value="Genomic_DNA"/>
</dbReference>
<feature type="transmembrane region" description="Helical" evidence="5">
    <location>
        <begin position="236"/>
        <end position="253"/>
    </location>
</feature>
<dbReference type="Pfam" id="PF13000">
    <property type="entry name" value="Acatn"/>
    <property type="match status" value="2"/>
</dbReference>
<comment type="subcellular location">
    <subcellularLocation>
        <location evidence="1">Membrane</location>
        <topology evidence="1">Multi-pass membrane protein</topology>
    </subcellularLocation>
</comment>
<keyword evidence="3 5" id="KW-1133">Transmembrane helix</keyword>
<dbReference type="InterPro" id="IPR036259">
    <property type="entry name" value="MFS_trans_sf"/>
</dbReference>
<evidence type="ECO:0000256" key="1">
    <source>
        <dbReference type="ARBA" id="ARBA00004141"/>
    </source>
</evidence>
<feature type="transmembrane region" description="Helical" evidence="5">
    <location>
        <begin position="421"/>
        <end position="444"/>
    </location>
</feature>
<comment type="caution">
    <text evidence="6">The sequence shown here is derived from an EMBL/GenBank/DDBJ whole genome shotgun (WGS) entry which is preliminary data.</text>
</comment>
<proteinExistence type="predicted"/>
<dbReference type="AlphaFoldDB" id="A0AAV8Z0M1"/>
<gene>
    <name evidence="6" type="ORF">NQ314_006682</name>
</gene>
<evidence type="ECO:0000256" key="4">
    <source>
        <dbReference type="ARBA" id="ARBA00023136"/>
    </source>
</evidence>
<sequence>MENGELLQTNSLSNIRGDEKNIILLFFLYTLQGIPLGLSAAIPMILQNRGVSYKQQAEFSFVSWPFSLKLLWAPLVDAIFSTRIGRRKTWLIPTQYLIGGFMLLLSGHVDQWLGGNGTQPNIEILTLLFFCLNFLAATQDIAVDGWALTMLKKRTLDMPPHAIAWDRQQYLRAVPSKEGIVTLPGFLYFWGWVFLISTTVVALVKKETEPHDPDHVIIHDRDIKTAYISLREIMKLRAIQILVVILLTCKIGFSSTDSVMTLKLVEAGIPKERLGLIAVPLIPVQLAMPLIIAKYTTEEQTKKRAAKIIQNYLVAIRSRGIFNHLKKTLYSLSKKDPVKLLRPLDIFLKAIPYRLLFGFVAAFLVWITPTLVPDATEGLPFLYVTFLIICYVLHQVCVYCMFVSIMAFFAKISDSKVGGTYMTLLNTVTNLGGNWPGILALYFVDPLTWKKCEGGVESIDNACRNTVEKDLCISKGGKCVTTLDGFYIETAICSVIGFLWLLWGSRKIRYVQSLDESAWKLSKRKQER</sequence>
<accession>A0AAV8Z0M1</accession>
<dbReference type="GO" id="GO:0008521">
    <property type="term" value="F:acetyl-CoA transmembrane transporter activity"/>
    <property type="evidence" value="ECO:0007669"/>
    <property type="project" value="InterPro"/>
</dbReference>
<dbReference type="InterPro" id="IPR004752">
    <property type="entry name" value="AmpG_permease/AT-1"/>
</dbReference>
<organism evidence="6 7">
    <name type="scientific">Rhamnusium bicolor</name>
    <dbReference type="NCBI Taxonomy" id="1586634"/>
    <lineage>
        <taxon>Eukaryota</taxon>
        <taxon>Metazoa</taxon>
        <taxon>Ecdysozoa</taxon>
        <taxon>Arthropoda</taxon>
        <taxon>Hexapoda</taxon>
        <taxon>Insecta</taxon>
        <taxon>Pterygota</taxon>
        <taxon>Neoptera</taxon>
        <taxon>Endopterygota</taxon>
        <taxon>Coleoptera</taxon>
        <taxon>Polyphaga</taxon>
        <taxon>Cucujiformia</taxon>
        <taxon>Chrysomeloidea</taxon>
        <taxon>Cerambycidae</taxon>
        <taxon>Lepturinae</taxon>
        <taxon>Rhagiini</taxon>
        <taxon>Rhamnusium</taxon>
    </lineage>
</organism>
<dbReference type="Gene3D" id="1.20.1250.20">
    <property type="entry name" value="MFS general substrate transporter like domains"/>
    <property type="match status" value="1"/>
</dbReference>
<name>A0AAV8Z0M1_9CUCU</name>
<dbReference type="SUPFAM" id="SSF103473">
    <property type="entry name" value="MFS general substrate transporter"/>
    <property type="match status" value="2"/>
</dbReference>
<dbReference type="GO" id="GO:0016020">
    <property type="term" value="C:membrane"/>
    <property type="evidence" value="ECO:0007669"/>
    <property type="project" value="UniProtKB-SubCell"/>
</dbReference>
<feature type="transmembrane region" description="Helical" evidence="5">
    <location>
        <begin position="485"/>
        <end position="503"/>
    </location>
</feature>
<feature type="transmembrane region" description="Helical" evidence="5">
    <location>
        <begin position="273"/>
        <end position="293"/>
    </location>
</feature>
<feature type="transmembrane region" description="Helical" evidence="5">
    <location>
        <begin position="90"/>
        <end position="109"/>
    </location>
</feature>
<keyword evidence="4 5" id="KW-0472">Membrane</keyword>
<dbReference type="PANTHER" id="PTHR12778">
    <property type="entry name" value="SOLUTE CARRIER FAMILY 33 ACETYL-COA TRANSPORTER -RELATED"/>
    <property type="match status" value="1"/>
</dbReference>
<dbReference type="GO" id="GO:0035348">
    <property type="term" value="P:acetyl-CoA transmembrane transport"/>
    <property type="evidence" value="ECO:0007669"/>
    <property type="project" value="InterPro"/>
</dbReference>
<dbReference type="PANTHER" id="PTHR12778:SF9">
    <property type="entry name" value="ACETYL-COENZYME A TRANSPORTER 1"/>
    <property type="match status" value="1"/>
</dbReference>
<feature type="transmembrane region" description="Helical" evidence="5">
    <location>
        <begin position="185"/>
        <end position="204"/>
    </location>
</feature>
<evidence type="ECO:0000256" key="5">
    <source>
        <dbReference type="SAM" id="Phobius"/>
    </source>
</evidence>
<reference evidence="6" key="1">
    <citation type="journal article" date="2023" name="Insect Mol. Biol.">
        <title>Genome sequencing provides insights into the evolution of gene families encoding plant cell wall-degrading enzymes in longhorned beetles.</title>
        <authorList>
            <person name="Shin N.R."/>
            <person name="Okamura Y."/>
            <person name="Kirsch R."/>
            <person name="Pauchet Y."/>
        </authorList>
    </citation>
    <scope>NUCLEOTIDE SEQUENCE</scope>
    <source>
        <strain evidence="6">RBIC_L_NR</strain>
    </source>
</reference>
<feature type="transmembrane region" description="Helical" evidence="5">
    <location>
        <begin position="381"/>
        <end position="409"/>
    </location>
</feature>
<feature type="transmembrane region" description="Helical" evidence="5">
    <location>
        <begin position="22"/>
        <end position="46"/>
    </location>
</feature>
<dbReference type="InterPro" id="IPR024371">
    <property type="entry name" value="AcetylCoA_trans_1-like"/>
</dbReference>
<evidence type="ECO:0008006" key="8">
    <source>
        <dbReference type="Google" id="ProtNLM"/>
    </source>
</evidence>
<evidence type="ECO:0000256" key="2">
    <source>
        <dbReference type="ARBA" id="ARBA00022692"/>
    </source>
</evidence>
<evidence type="ECO:0000313" key="7">
    <source>
        <dbReference type="Proteomes" id="UP001162156"/>
    </source>
</evidence>